<dbReference type="GO" id="GO:0008458">
    <property type="term" value="F:carnitine O-octanoyltransferase activity"/>
    <property type="evidence" value="ECO:0007669"/>
    <property type="project" value="TreeGrafter"/>
</dbReference>
<evidence type="ECO:0000256" key="2">
    <source>
        <dbReference type="ARBA" id="ARBA00023315"/>
    </source>
</evidence>
<comment type="catalytic activity">
    <reaction evidence="3">
        <text>4,8-dimethylnonanoyl-CoA + (R)-carnitine = O-4,8-dimethylnonanoyl-(R)-carnitine + CoA</text>
        <dbReference type="Rhea" id="RHEA:44860"/>
        <dbReference type="ChEBI" id="CHEBI:16347"/>
        <dbReference type="ChEBI" id="CHEBI:57287"/>
        <dbReference type="ChEBI" id="CHEBI:77061"/>
        <dbReference type="ChEBI" id="CHEBI:84654"/>
    </reaction>
</comment>
<evidence type="ECO:0000256" key="1">
    <source>
        <dbReference type="ARBA" id="ARBA00005005"/>
    </source>
</evidence>
<evidence type="ECO:0000256" key="3">
    <source>
        <dbReference type="ARBA" id="ARBA00048999"/>
    </source>
</evidence>
<dbReference type="Proteomes" id="UP000075902">
    <property type="component" value="Unassembled WGS sequence"/>
</dbReference>
<feature type="domain" description="Choline/carnitine acyltransferase" evidence="4">
    <location>
        <begin position="27"/>
        <end position="84"/>
    </location>
</feature>
<organism evidence="5 6">
    <name type="scientific">Anopheles melas</name>
    <dbReference type="NCBI Taxonomy" id="34690"/>
    <lineage>
        <taxon>Eukaryota</taxon>
        <taxon>Metazoa</taxon>
        <taxon>Ecdysozoa</taxon>
        <taxon>Arthropoda</taxon>
        <taxon>Hexapoda</taxon>
        <taxon>Insecta</taxon>
        <taxon>Pterygota</taxon>
        <taxon>Neoptera</taxon>
        <taxon>Endopterygota</taxon>
        <taxon>Diptera</taxon>
        <taxon>Nematocera</taxon>
        <taxon>Culicoidea</taxon>
        <taxon>Culicidae</taxon>
        <taxon>Anophelinae</taxon>
        <taxon>Anopheles</taxon>
    </lineage>
</organism>
<dbReference type="SUPFAM" id="SSF52777">
    <property type="entry name" value="CoA-dependent acyltransferases"/>
    <property type="match status" value="1"/>
</dbReference>
<comment type="pathway">
    <text evidence="1">Lipid metabolism; fatty acid beta-oxidation.</text>
</comment>
<dbReference type="EnsemblMetazoa" id="AMEC004897-RA">
    <property type="protein sequence ID" value="AMEC004897-PA"/>
    <property type="gene ID" value="AMEC004897"/>
</dbReference>
<keyword evidence="6" id="KW-1185">Reference proteome</keyword>
<dbReference type="AlphaFoldDB" id="A0A182TM94"/>
<name>A0A182TM94_9DIPT</name>
<evidence type="ECO:0000259" key="4">
    <source>
        <dbReference type="Pfam" id="PF00755"/>
    </source>
</evidence>
<dbReference type="Pfam" id="PF00755">
    <property type="entry name" value="Carn_acyltransf"/>
    <property type="match status" value="1"/>
</dbReference>
<keyword evidence="2" id="KW-0012">Acyltransferase</keyword>
<sequence length="86" mass="10048">MNRESIYYLPEGSTESTFCYDEDRPRLPLPKLDHTLKRYLESLKPFGTAEELENTKKIIETFRKGVGAKLQTILEEKAANEKNWNI</sequence>
<dbReference type="InterPro" id="IPR042572">
    <property type="entry name" value="Carn_acyl_trans_N"/>
</dbReference>
<dbReference type="VEuPathDB" id="VectorBase:AMEC004897"/>
<dbReference type="InterPro" id="IPR000542">
    <property type="entry name" value="Carn_acyl_trans"/>
</dbReference>
<reference evidence="5" key="2">
    <citation type="submission" date="2020-05" db="UniProtKB">
        <authorList>
            <consortium name="EnsemblMetazoa"/>
        </authorList>
    </citation>
    <scope>IDENTIFICATION</scope>
    <source>
        <strain evidence="5">CM1001059</strain>
    </source>
</reference>
<reference evidence="6" key="1">
    <citation type="submission" date="2014-01" db="EMBL/GenBank/DDBJ databases">
        <title>The Genome Sequence of Anopheles melas CM1001059_A (V2).</title>
        <authorList>
            <consortium name="The Broad Institute Genomics Platform"/>
            <person name="Neafsey D.E."/>
            <person name="Besansky N."/>
            <person name="Howell P."/>
            <person name="Walton C."/>
            <person name="Young S.K."/>
            <person name="Zeng Q."/>
            <person name="Gargeya S."/>
            <person name="Fitzgerald M."/>
            <person name="Haas B."/>
            <person name="Abouelleil A."/>
            <person name="Allen A.W."/>
            <person name="Alvarado L."/>
            <person name="Arachchi H.M."/>
            <person name="Berlin A.M."/>
            <person name="Chapman S.B."/>
            <person name="Gainer-Dewar J."/>
            <person name="Goldberg J."/>
            <person name="Griggs A."/>
            <person name="Gujja S."/>
            <person name="Hansen M."/>
            <person name="Howarth C."/>
            <person name="Imamovic A."/>
            <person name="Ireland A."/>
            <person name="Larimer J."/>
            <person name="McCowan C."/>
            <person name="Murphy C."/>
            <person name="Pearson M."/>
            <person name="Poon T.W."/>
            <person name="Priest M."/>
            <person name="Roberts A."/>
            <person name="Saif S."/>
            <person name="Shea T."/>
            <person name="Sisk P."/>
            <person name="Sykes S."/>
            <person name="Wortman J."/>
            <person name="Nusbaum C."/>
            <person name="Birren B."/>
        </authorList>
    </citation>
    <scope>NUCLEOTIDE SEQUENCE [LARGE SCALE GENOMIC DNA]</scope>
    <source>
        <strain evidence="6">CM1001059</strain>
    </source>
</reference>
<accession>A0A182TM94</accession>
<protein>
    <recommendedName>
        <fullName evidence="4">Choline/carnitine acyltransferase domain-containing protein</fullName>
    </recommendedName>
</protein>
<dbReference type="UniPathway" id="UPA00659"/>
<dbReference type="Gene3D" id="1.10.275.20">
    <property type="entry name" value="Choline/Carnitine o-acyltransferase"/>
    <property type="match status" value="1"/>
</dbReference>
<dbReference type="STRING" id="34690.A0A182TM94"/>
<dbReference type="GO" id="GO:0005777">
    <property type="term" value="C:peroxisome"/>
    <property type="evidence" value="ECO:0007669"/>
    <property type="project" value="TreeGrafter"/>
</dbReference>
<dbReference type="InterPro" id="IPR039551">
    <property type="entry name" value="Cho/carn_acyl_trans"/>
</dbReference>
<dbReference type="PANTHER" id="PTHR22589:SF67">
    <property type="entry name" value="PEROXISOMAL CARNITINE O-OCTANOYLTRANSFERASE"/>
    <property type="match status" value="1"/>
</dbReference>
<evidence type="ECO:0000313" key="6">
    <source>
        <dbReference type="Proteomes" id="UP000075902"/>
    </source>
</evidence>
<proteinExistence type="predicted"/>
<keyword evidence="2" id="KW-0808">Transferase</keyword>
<dbReference type="PANTHER" id="PTHR22589">
    <property type="entry name" value="CARNITINE O-ACYLTRANSFERASE"/>
    <property type="match status" value="1"/>
</dbReference>
<dbReference type="GO" id="GO:0006635">
    <property type="term" value="P:fatty acid beta-oxidation"/>
    <property type="evidence" value="ECO:0007669"/>
    <property type="project" value="UniProtKB-UniPathway"/>
</dbReference>
<evidence type="ECO:0000313" key="5">
    <source>
        <dbReference type="EnsemblMetazoa" id="AMEC004897-PA"/>
    </source>
</evidence>